<feature type="compositionally biased region" description="Pro residues" evidence="1">
    <location>
        <begin position="811"/>
        <end position="827"/>
    </location>
</feature>
<feature type="compositionally biased region" description="Basic and acidic residues" evidence="1">
    <location>
        <begin position="976"/>
        <end position="990"/>
    </location>
</feature>
<sequence>MLPPPPTPPPSMMELDFLPPPPSQQELEAMPSQTPNTSVKKAKKMTVKKVKVPELCKVPKLEPMVPLIKLKKQELKEEQQSVSHVTSTSVKTVQEISKTESQKSSTVSSTVTHTSVATTKPESPLQTANISTVKLTPPPSPAPKRKSKSKSNFSKFNTPLILSEQKYKKETEELNAPPSLAPFEIQMHESVSSALVMLSTQTQSTEQSEKSIAFDFTHEHAEKTVTKAESDTPSHESSKHTEPSDVPPSNPLISDINEKSPPESAVISPAKQNIISNQTSLASSTVQHKTVSAKKHKTITTSMQQVTSMSSMSSMSSTSSMSSVQSVSAVDSATLLTASANVSTDAEQSETGLKNVTKTKVEIIKDVTNLPSKSPRPGRKKVDNSTGKGQAKTPPDSGKEVKESVDDSVTTVKPQSLKTNGQKAKKSKKAAKQEVASEKPQAVNKDDKEAQDTEDKKIPETKDKEVKEAEHTSEKKIPETKAKDVKVKEMNQRPSREASVESKDGKEGNSESRSKKRRKKAKKDKEAGAQQTPAASPALPRKAVSEKSSEVVEVQTQQTVQQEHIMVHKEEVIITESKVEQSIQQQATVKHQKQAKKKKGETSIQASQEKKDESREVPVRVTSKPAQKEPAMSWAEISEASDRLGEVEKLLAYIIELQGTLGKMDSKSVKMLLSEVPEWLMGPEERANLERDADKNNGEKLKDTVAYLENILQAKFISLQGIQATVEKHESEPTSEKGATQRVSEITIGSTKVESSKKKKSRSQTKELNIVPVKTIDPRAPSPSLRMRPPSPTFITIQSTKRTDSPQRVAPSPPPLFRAATPPTPPPRRSETPTSRVSRATASASPSSSSNLSRSESLTRLREATAKLSRGASPDPVPHPVQVTPKRAEVVASPVSFHRQIKIEGKTPEVEKAPEVKKAPEVEKIQVVEKIPEVERILVEPSESPEGADELMETVSVRDKREFFEEARRAERNKTYVRKDPIDIPERLGPDNEEPETEKEKEELPRVDLSGLLNKFEAPEEKVYRRKDPIHIPERLGSEMEDVETEAEKQATQQEEMPAFDIKTIKNVFEMSEQSLPVKEEENQQEELDAEVKEITSEASKEEDSRETKPSSQLNLPLPPHKQELTEKSVDPVGFSETKTTSEQYSGMDEFGNRITGSKTVTSVSQRSKSVSVAPHVPFSYADAVRKKASEAAQAAAAAEAAKTAADVSTDELLKNFQETWSESEIVFKSLGYSVSGESTSQITTKQKKTDTSSKHCRSKLSLGNYVSLHGHLYCPPHFKQLFKTKGYLDEGFGQNYLLDLNSSRHQLHITDSTSIIVPTERAKWRYSQSSVYLTDRESLIATTDKETVKPAGKTSHNASKISLTWPPEKDSPQISLFVDPDIKVVKPDWPPKSEAPKSPKCHERTAITIS</sequence>
<feature type="compositionally biased region" description="Polar residues" evidence="1">
    <location>
        <begin position="407"/>
        <end position="421"/>
    </location>
</feature>
<dbReference type="GO" id="GO:0051015">
    <property type="term" value="F:actin filament binding"/>
    <property type="evidence" value="ECO:0007669"/>
    <property type="project" value="TreeGrafter"/>
</dbReference>
<feature type="compositionally biased region" description="Basic and acidic residues" evidence="1">
    <location>
        <begin position="608"/>
        <end position="618"/>
    </location>
</feature>
<accession>A0AAV6HAR3</accession>
<proteinExistence type="predicted"/>
<feature type="compositionally biased region" description="Polar residues" evidence="1">
    <location>
        <begin position="737"/>
        <end position="749"/>
    </location>
</feature>
<feature type="compositionally biased region" description="Pro residues" evidence="1">
    <location>
        <begin position="1"/>
        <end position="11"/>
    </location>
</feature>
<feature type="compositionally biased region" description="Low complexity" evidence="1">
    <location>
        <begin position="832"/>
        <end position="856"/>
    </location>
</feature>
<keyword evidence="3" id="KW-1185">Reference proteome</keyword>
<dbReference type="EMBL" id="JADWDJ010000003">
    <property type="protein sequence ID" value="KAG5283247.1"/>
    <property type="molecule type" value="Genomic_DNA"/>
</dbReference>
<dbReference type="InterPro" id="IPR030072">
    <property type="entry name" value="XIRP1/XIRP2"/>
</dbReference>
<feature type="region of interest" description="Disordered" evidence="1">
    <location>
        <begin position="579"/>
        <end position="634"/>
    </location>
</feature>
<feature type="compositionally biased region" description="Basic and acidic residues" evidence="1">
    <location>
        <begin position="216"/>
        <end position="243"/>
    </location>
</feature>
<evidence type="ECO:0000256" key="1">
    <source>
        <dbReference type="SAM" id="MobiDB-lite"/>
    </source>
</evidence>
<protein>
    <submittedName>
        <fullName evidence="2">Uncharacterized protein</fullName>
    </submittedName>
</protein>
<feature type="compositionally biased region" description="Low complexity" evidence="1">
    <location>
        <begin position="102"/>
        <end position="120"/>
    </location>
</feature>
<feature type="compositionally biased region" description="Polar residues" evidence="1">
    <location>
        <begin position="124"/>
        <end position="134"/>
    </location>
</feature>
<feature type="region of interest" description="Disordered" evidence="1">
    <location>
        <begin position="1033"/>
        <end position="1061"/>
    </location>
</feature>
<dbReference type="Proteomes" id="UP000823561">
    <property type="component" value="Chromosome 3"/>
</dbReference>
<evidence type="ECO:0000313" key="2">
    <source>
        <dbReference type="EMBL" id="KAG5283247.1"/>
    </source>
</evidence>
<feature type="compositionally biased region" description="Low complexity" evidence="1">
    <location>
        <begin position="551"/>
        <end position="560"/>
    </location>
</feature>
<dbReference type="GO" id="GO:0001725">
    <property type="term" value="C:stress fiber"/>
    <property type="evidence" value="ECO:0007669"/>
    <property type="project" value="TreeGrafter"/>
</dbReference>
<feature type="region of interest" description="Disordered" evidence="1">
    <location>
        <begin position="1073"/>
        <end position="1153"/>
    </location>
</feature>
<dbReference type="Gene3D" id="2.10.110.10">
    <property type="entry name" value="Cysteine Rich Protein"/>
    <property type="match status" value="1"/>
</dbReference>
<comment type="caution">
    <text evidence="2">The sequence shown here is derived from an EMBL/GenBank/DDBJ whole genome shotgun (WGS) entry which is preliminary data.</text>
</comment>
<organism evidence="2 3">
    <name type="scientific">Alosa alosa</name>
    <name type="common">allis shad</name>
    <dbReference type="NCBI Taxonomy" id="278164"/>
    <lineage>
        <taxon>Eukaryota</taxon>
        <taxon>Metazoa</taxon>
        <taxon>Chordata</taxon>
        <taxon>Craniata</taxon>
        <taxon>Vertebrata</taxon>
        <taxon>Euteleostomi</taxon>
        <taxon>Actinopterygii</taxon>
        <taxon>Neopterygii</taxon>
        <taxon>Teleostei</taxon>
        <taxon>Clupei</taxon>
        <taxon>Clupeiformes</taxon>
        <taxon>Clupeoidei</taxon>
        <taxon>Clupeidae</taxon>
        <taxon>Alosa</taxon>
    </lineage>
</organism>
<feature type="region of interest" description="Disordered" evidence="1">
    <location>
        <begin position="976"/>
        <end position="1012"/>
    </location>
</feature>
<feature type="region of interest" description="Disordered" evidence="1">
    <location>
        <begin position="340"/>
        <end position="560"/>
    </location>
</feature>
<feature type="region of interest" description="Disordered" evidence="1">
    <location>
        <begin position="76"/>
        <end position="157"/>
    </location>
</feature>
<feature type="compositionally biased region" description="Basic and acidic residues" evidence="1">
    <location>
        <begin position="444"/>
        <end position="513"/>
    </location>
</feature>
<dbReference type="GO" id="GO:0005925">
    <property type="term" value="C:focal adhesion"/>
    <property type="evidence" value="ECO:0007669"/>
    <property type="project" value="TreeGrafter"/>
</dbReference>
<feature type="region of interest" description="Disordered" evidence="1">
    <location>
        <begin position="200"/>
        <end position="328"/>
    </location>
</feature>
<feature type="region of interest" description="Disordered" evidence="1">
    <location>
        <begin position="726"/>
        <end position="889"/>
    </location>
</feature>
<dbReference type="SUPFAM" id="SSF57716">
    <property type="entry name" value="Glucocorticoid receptor-like (DNA-binding domain)"/>
    <property type="match status" value="1"/>
</dbReference>
<feature type="region of interest" description="Disordered" evidence="1">
    <location>
        <begin position="1388"/>
        <end position="1411"/>
    </location>
</feature>
<feature type="compositionally biased region" description="Low complexity" evidence="1">
    <location>
        <begin position="778"/>
        <end position="788"/>
    </location>
</feature>
<feature type="compositionally biased region" description="Basic and acidic residues" evidence="1">
    <location>
        <begin position="1121"/>
        <end position="1130"/>
    </location>
</feature>
<dbReference type="GO" id="GO:0007015">
    <property type="term" value="P:actin filament organization"/>
    <property type="evidence" value="ECO:0007669"/>
    <property type="project" value="TreeGrafter"/>
</dbReference>
<name>A0AAV6HAR3_9TELE</name>
<feature type="compositionally biased region" description="Low complexity" evidence="1">
    <location>
        <begin position="80"/>
        <end position="94"/>
    </location>
</feature>
<feature type="compositionally biased region" description="Basic residues" evidence="1">
    <location>
        <begin position="590"/>
        <end position="599"/>
    </location>
</feature>
<feature type="compositionally biased region" description="Low complexity" evidence="1">
    <location>
        <begin position="301"/>
        <end position="328"/>
    </location>
</feature>
<dbReference type="PANTHER" id="PTHR22591">
    <property type="entry name" value="XIN"/>
    <property type="match status" value="1"/>
</dbReference>
<feature type="compositionally biased region" description="Polar residues" evidence="1">
    <location>
        <begin position="340"/>
        <end position="358"/>
    </location>
</feature>
<dbReference type="PANTHER" id="PTHR22591:SF3">
    <property type="entry name" value="XIN ACTIN-BINDING REPEAT-CONTAINING 2B"/>
    <property type="match status" value="1"/>
</dbReference>
<feature type="compositionally biased region" description="Polar residues" evidence="1">
    <location>
        <begin position="270"/>
        <end position="290"/>
    </location>
</feature>
<gene>
    <name evidence="2" type="ORF">AALO_G00040010</name>
</gene>
<evidence type="ECO:0000313" key="3">
    <source>
        <dbReference type="Proteomes" id="UP000823561"/>
    </source>
</evidence>
<feature type="compositionally biased region" description="Basic and acidic residues" evidence="1">
    <location>
        <begin position="1090"/>
        <end position="1109"/>
    </location>
</feature>
<feature type="region of interest" description="Disordered" evidence="1">
    <location>
        <begin position="1"/>
        <end position="44"/>
    </location>
</feature>
<feature type="compositionally biased region" description="Basic and acidic residues" evidence="1">
    <location>
        <begin position="726"/>
        <end position="735"/>
    </location>
</feature>
<reference evidence="2" key="1">
    <citation type="submission" date="2020-10" db="EMBL/GenBank/DDBJ databases">
        <title>Chromosome-scale genome assembly of the Allis shad, Alosa alosa.</title>
        <authorList>
            <person name="Margot Z."/>
            <person name="Christophe K."/>
            <person name="Cabau C."/>
            <person name="Louis A."/>
            <person name="Berthelot C."/>
            <person name="Parey E."/>
            <person name="Roest Crollius H."/>
            <person name="Montfort J."/>
            <person name="Robinson-Rechavi M."/>
            <person name="Bucao C."/>
            <person name="Bouchez O."/>
            <person name="Gislard M."/>
            <person name="Lluch J."/>
            <person name="Milhes M."/>
            <person name="Lampietro C."/>
            <person name="Lopez Roques C."/>
            <person name="Donnadieu C."/>
            <person name="Braasch I."/>
            <person name="Desvignes T."/>
            <person name="Postlethwait J."/>
            <person name="Bobe J."/>
            <person name="Guiguen Y."/>
        </authorList>
    </citation>
    <scope>NUCLEOTIDE SEQUENCE</scope>
    <source>
        <strain evidence="2">M-15738</strain>
        <tissue evidence="2">Blood</tissue>
    </source>
</reference>